<dbReference type="Proteomes" id="UP000182649">
    <property type="component" value="Unassembled WGS sequence"/>
</dbReference>
<proteinExistence type="predicted"/>
<evidence type="ECO:0000313" key="3">
    <source>
        <dbReference type="Proteomes" id="UP000182649"/>
    </source>
</evidence>
<reference evidence="2 3" key="1">
    <citation type="submission" date="2016-10" db="EMBL/GenBank/DDBJ databases">
        <authorList>
            <person name="de Groot N.N."/>
        </authorList>
    </citation>
    <scope>NUCLEOTIDE SEQUENCE [LARGE SCALE GENOMIC DNA]</scope>
    <source>
        <strain evidence="2 3">Nl14</strain>
    </source>
</reference>
<gene>
    <name evidence="2" type="ORF">SAMN05216417_11282</name>
</gene>
<protein>
    <recommendedName>
        <fullName evidence="1">DUF4158 domain-containing protein</fullName>
    </recommendedName>
</protein>
<name>A0A1I7HXB8_9PROT</name>
<dbReference type="InterPro" id="IPR025296">
    <property type="entry name" value="DUF4158"/>
</dbReference>
<feature type="domain" description="DUF4158" evidence="1">
    <location>
        <begin position="6"/>
        <end position="79"/>
    </location>
</feature>
<dbReference type="EMBL" id="FPBZ01000012">
    <property type="protein sequence ID" value="SFU65372.1"/>
    <property type="molecule type" value="Genomic_DNA"/>
</dbReference>
<evidence type="ECO:0000313" key="2">
    <source>
        <dbReference type="EMBL" id="SFU65372.1"/>
    </source>
</evidence>
<dbReference type="AlphaFoldDB" id="A0A1I7HXB8"/>
<accession>A0A1I7HXB8</accession>
<evidence type="ECO:0000259" key="1">
    <source>
        <dbReference type="Pfam" id="PF13700"/>
    </source>
</evidence>
<sequence>MPRRSILSAAERQSLLALPDNHAYPIRYYTLSESDLSIIRQRRGEANRLGFAVQLCYLHFPGTVLGVGEPPFPPLLNLLIRPSEV</sequence>
<organism evidence="2 3">
    <name type="scientific">Nitrosospira multiformis</name>
    <dbReference type="NCBI Taxonomy" id="1231"/>
    <lineage>
        <taxon>Bacteria</taxon>
        <taxon>Pseudomonadati</taxon>
        <taxon>Pseudomonadota</taxon>
        <taxon>Betaproteobacteria</taxon>
        <taxon>Nitrosomonadales</taxon>
        <taxon>Nitrosomonadaceae</taxon>
        <taxon>Nitrosospira</taxon>
    </lineage>
</organism>
<dbReference type="Pfam" id="PF13700">
    <property type="entry name" value="DUF4158"/>
    <property type="match status" value="1"/>
</dbReference>